<protein>
    <submittedName>
        <fullName evidence="2">Uncharacterized protein</fullName>
    </submittedName>
</protein>
<keyword evidence="3" id="KW-1185">Reference proteome</keyword>
<sequence>MFPCAITTKYDDKKDEIISISRYSWEASRELASEETDTAAVDCSRNLEKENTTRSRIGITAAADPSSSAANPLEGNKSN</sequence>
<dbReference type="EMBL" id="JBJJXI010000078">
    <property type="protein sequence ID" value="KAL3395673.1"/>
    <property type="molecule type" value="Genomic_DNA"/>
</dbReference>
<feature type="region of interest" description="Disordered" evidence="1">
    <location>
        <begin position="52"/>
        <end position="79"/>
    </location>
</feature>
<dbReference type="Proteomes" id="UP001627154">
    <property type="component" value="Unassembled WGS sequence"/>
</dbReference>
<name>A0ABD2WSZ4_9HYME</name>
<dbReference type="AlphaFoldDB" id="A0ABD2WSZ4"/>
<evidence type="ECO:0000313" key="3">
    <source>
        <dbReference type="Proteomes" id="UP001627154"/>
    </source>
</evidence>
<feature type="compositionally biased region" description="Low complexity" evidence="1">
    <location>
        <begin position="61"/>
        <end position="70"/>
    </location>
</feature>
<evidence type="ECO:0000313" key="2">
    <source>
        <dbReference type="EMBL" id="KAL3395673.1"/>
    </source>
</evidence>
<accession>A0ABD2WSZ4</accession>
<reference evidence="2 3" key="1">
    <citation type="journal article" date="2024" name="bioRxiv">
        <title>A reference genome for Trichogramma kaykai: A tiny desert-dwelling parasitoid wasp with competing sex-ratio distorters.</title>
        <authorList>
            <person name="Culotta J."/>
            <person name="Lindsey A.R."/>
        </authorList>
    </citation>
    <scope>NUCLEOTIDE SEQUENCE [LARGE SCALE GENOMIC DNA]</scope>
    <source>
        <strain evidence="2 3">KSX58</strain>
    </source>
</reference>
<comment type="caution">
    <text evidence="2">The sequence shown here is derived from an EMBL/GenBank/DDBJ whole genome shotgun (WGS) entry which is preliminary data.</text>
</comment>
<evidence type="ECO:0000256" key="1">
    <source>
        <dbReference type="SAM" id="MobiDB-lite"/>
    </source>
</evidence>
<proteinExistence type="predicted"/>
<organism evidence="2 3">
    <name type="scientific">Trichogramma kaykai</name>
    <dbReference type="NCBI Taxonomy" id="54128"/>
    <lineage>
        <taxon>Eukaryota</taxon>
        <taxon>Metazoa</taxon>
        <taxon>Ecdysozoa</taxon>
        <taxon>Arthropoda</taxon>
        <taxon>Hexapoda</taxon>
        <taxon>Insecta</taxon>
        <taxon>Pterygota</taxon>
        <taxon>Neoptera</taxon>
        <taxon>Endopterygota</taxon>
        <taxon>Hymenoptera</taxon>
        <taxon>Apocrita</taxon>
        <taxon>Proctotrupomorpha</taxon>
        <taxon>Chalcidoidea</taxon>
        <taxon>Trichogrammatidae</taxon>
        <taxon>Trichogramma</taxon>
    </lineage>
</organism>
<gene>
    <name evidence="2" type="ORF">TKK_010211</name>
</gene>